<protein>
    <submittedName>
        <fullName evidence="1">Uncharacterized protein</fullName>
    </submittedName>
</protein>
<comment type="caution">
    <text evidence="1">The sequence shown here is derived from an EMBL/GenBank/DDBJ whole genome shotgun (WGS) entry which is preliminary data.</text>
</comment>
<reference evidence="1" key="1">
    <citation type="journal article" date="2019" name="bioRxiv">
        <title>The Genome of the Zebra Mussel, Dreissena polymorpha: A Resource for Invasive Species Research.</title>
        <authorList>
            <person name="McCartney M.A."/>
            <person name="Auch B."/>
            <person name="Kono T."/>
            <person name="Mallez S."/>
            <person name="Zhang Y."/>
            <person name="Obille A."/>
            <person name="Becker A."/>
            <person name="Abrahante J.E."/>
            <person name="Garbe J."/>
            <person name="Badalamenti J.P."/>
            <person name="Herman A."/>
            <person name="Mangelson H."/>
            <person name="Liachko I."/>
            <person name="Sullivan S."/>
            <person name="Sone E.D."/>
            <person name="Koren S."/>
            <person name="Silverstein K.A.T."/>
            <person name="Beckman K.B."/>
            <person name="Gohl D.M."/>
        </authorList>
    </citation>
    <scope>NUCLEOTIDE SEQUENCE</scope>
    <source>
        <strain evidence="1">Duluth1</strain>
        <tissue evidence="1">Whole animal</tissue>
    </source>
</reference>
<dbReference type="EMBL" id="JAIWYP010000012">
    <property type="protein sequence ID" value="KAH3727656.1"/>
    <property type="molecule type" value="Genomic_DNA"/>
</dbReference>
<dbReference type="AlphaFoldDB" id="A0A9D4CP30"/>
<sequence>MSLDRLILFADNRIYILMEILQLVSICVPRLKPRVEGMRIEIYDIAANGIVLPVKFVILGLMSLDRLILFADNRIYILMEILQLVSICVPRLKPRVEGMRIEIYDIVTYVPRPEN</sequence>
<evidence type="ECO:0000313" key="2">
    <source>
        <dbReference type="Proteomes" id="UP000828390"/>
    </source>
</evidence>
<proteinExistence type="predicted"/>
<organism evidence="1 2">
    <name type="scientific">Dreissena polymorpha</name>
    <name type="common">Zebra mussel</name>
    <name type="synonym">Mytilus polymorpha</name>
    <dbReference type="NCBI Taxonomy" id="45954"/>
    <lineage>
        <taxon>Eukaryota</taxon>
        <taxon>Metazoa</taxon>
        <taxon>Spiralia</taxon>
        <taxon>Lophotrochozoa</taxon>
        <taxon>Mollusca</taxon>
        <taxon>Bivalvia</taxon>
        <taxon>Autobranchia</taxon>
        <taxon>Heteroconchia</taxon>
        <taxon>Euheterodonta</taxon>
        <taxon>Imparidentia</taxon>
        <taxon>Neoheterodontei</taxon>
        <taxon>Myida</taxon>
        <taxon>Dreissenoidea</taxon>
        <taxon>Dreissenidae</taxon>
        <taxon>Dreissena</taxon>
    </lineage>
</organism>
<accession>A0A9D4CP30</accession>
<dbReference type="Proteomes" id="UP000828390">
    <property type="component" value="Unassembled WGS sequence"/>
</dbReference>
<name>A0A9D4CP30_DREPO</name>
<reference evidence="1" key="2">
    <citation type="submission" date="2020-11" db="EMBL/GenBank/DDBJ databases">
        <authorList>
            <person name="McCartney M.A."/>
            <person name="Auch B."/>
            <person name="Kono T."/>
            <person name="Mallez S."/>
            <person name="Becker A."/>
            <person name="Gohl D.M."/>
            <person name="Silverstein K.A.T."/>
            <person name="Koren S."/>
            <person name="Bechman K.B."/>
            <person name="Herman A."/>
            <person name="Abrahante J.E."/>
            <person name="Garbe J."/>
        </authorList>
    </citation>
    <scope>NUCLEOTIDE SEQUENCE</scope>
    <source>
        <strain evidence="1">Duluth1</strain>
        <tissue evidence="1">Whole animal</tissue>
    </source>
</reference>
<gene>
    <name evidence="1" type="ORF">DPMN_053595</name>
</gene>
<keyword evidence="2" id="KW-1185">Reference proteome</keyword>
<evidence type="ECO:0000313" key="1">
    <source>
        <dbReference type="EMBL" id="KAH3727656.1"/>
    </source>
</evidence>